<feature type="compositionally biased region" description="Low complexity" evidence="1">
    <location>
        <begin position="7"/>
        <end position="31"/>
    </location>
</feature>
<dbReference type="EMBL" id="NJEU01000163">
    <property type="protein sequence ID" value="PHH80162.1"/>
    <property type="molecule type" value="Genomic_DNA"/>
</dbReference>
<sequence length="387" mass="41713">MGLVEYSGSDSSASESGTSPTITTTATTKPKPTSKSKRPFRKVVHGGKIQVSLAQTAPLADPPKPPNDDEARAKRVRIAATSRFSDFNDLLPPPKPVAEAPCRTAATLSRPGVHLKTSAAPGFSRSAEATVEDPASCTQESLTLAKQRVEPSIPEGMTPAHQVTLVGQPLMFKPLSVARNQKQKNKTKKSKSAMDPVMVPGPSAVSTGVATATSQAQPSAPNKTFLFSMHSQTQDYTQGSLDSADLEPFFAPPLAPPSLDDASHHDALEVQQPTVEPATAFAESLDTIADDLNLSAADRRELFGRHGRSRQTAKQVINFNLDQEYRHNEAMRAAGDQQIHQPVRAIQSGKHSLKQLVQNVHNQREALEDSFAKGKSNRKEASSRYGW</sequence>
<dbReference type="Proteomes" id="UP000224854">
    <property type="component" value="Unassembled WGS sequence"/>
</dbReference>
<evidence type="ECO:0000256" key="1">
    <source>
        <dbReference type="SAM" id="MobiDB-lite"/>
    </source>
</evidence>
<dbReference type="Pfam" id="PF10253">
    <property type="entry name" value="PRCC"/>
    <property type="match status" value="1"/>
</dbReference>
<feature type="region of interest" description="Disordered" evidence="1">
    <location>
        <begin position="1"/>
        <end position="75"/>
    </location>
</feature>
<dbReference type="AlphaFoldDB" id="A0A2C5ZK83"/>
<feature type="region of interest" description="Disordered" evidence="1">
    <location>
        <begin position="179"/>
        <end position="199"/>
    </location>
</feature>
<dbReference type="InterPro" id="IPR018800">
    <property type="entry name" value="PRCC"/>
</dbReference>
<feature type="region of interest" description="Disordered" evidence="1">
    <location>
        <begin position="367"/>
        <end position="387"/>
    </location>
</feature>
<feature type="compositionally biased region" description="Basic residues" evidence="1">
    <location>
        <begin position="32"/>
        <end position="45"/>
    </location>
</feature>
<keyword evidence="3" id="KW-1185">Reference proteome</keyword>
<dbReference type="PANTHER" id="PTHR13621:SF2">
    <property type="entry name" value="PROLINE-RICH PROTEIN PRCC"/>
    <property type="match status" value="1"/>
</dbReference>
<dbReference type="GO" id="GO:0005634">
    <property type="term" value="C:nucleus"/>
    <property type="evidence" value="ECO:0007669"/>
    <property type="project" value="TreeGrafter"/>
</dbReference>
<protein>
    <submittedName>
        <fullName evidence="2">Uncharacterized protein</fullName>
    </submittedName>
</protein>
<feature type="compositionally biased region" description="Basic residues" evidence="1">
    <location>
        <begin position="181"/>
        <end position="191"/>
    </location>
</feature>
<proteinExistence type="predicted"/>
<accession>A0A2C5ZK83</accession>
<organism evidence="2 3">
    <name type="scientific">Ophiocordyceps australis</name>
    <dbReference type="NCBI Taxonomy" id="1399860"/>
    <lineage>
        <taxon>Eukaryota</taxon>
        <taxon>Fungi</taxon>
        <taxon>Dikarya</taxon>
        <taxon>Ascomycota</taxon>
        <taxon>Pezizomycotina</taxon>
        <taxon>Sordariomycetes</taxon>
        <taxon>Hypocreomycetidae</taxon>
        <taxon>Hypocreales</taxon>
        <taxon>Ophiocordycipitaceae</taxon>
        <taxon>Ophiocordyceps</taxon>
    </lineage>
</organism>
<gene>
    <name evidence="2" type="ORF">CDD82_1932</name>
</gene>
<dbReference type="OrthoDB" id="2555634at2759"/>
<reference evidence="2 3" key="1">
    <citation type="submission" date="2017-06" db="EMBL/GenBank/DDBJ databases">
        <title>Ant-infecting Ophiocordyceps genomes reveal a high diversity of potential behavioral manipulation genes and a possible major role for enterotoxins.</title>
        <authorList>
            <person name="De Bekker C."/>
            <person name="Evans H.C."/>
            <person name="Brachmann A."/>
            <person name="Hughes D.P."/>
        </authorList>
    </citation>
    <scope>NUCLEOTIDE SEQUENCE [LARGE SCALE GENOMIC DNA]</scope>
    <source>
        <strain evidence="2 3">1348a</strain>
    </source>
</reference>
<evidence type="ECO:0000313" key="3">
    <source>
        <dbReference type="Proteomes" id="UP000224854"/>
    </source>
</evidence>
<comment type="caution">
    <text evidence="2">The sequence shown here is derived from an EMBL/GenBank/DDBJ whole genome shotgun (WGS) entry which is preliminary data.</text>
</comment>
<dbReference type="PANTHER" id="PTHR13621">
    <property type="entry name" value="PROLINE-RICH PROTEIN PRCC"/>
    <property type="match status" value="1"/>
</dbReference>
<name>A0A2C5ZK83_9HYPO</name>
<evidence type="ECO:0000313" key="2">
    <source>
        <dbReference type="EMBL" id="PHH80162.1"/>
    </source>
</evidence>